<organism evidence="1 2">
    <name type="scientific">Smallanthus sonchifolius</name>
    <dbReference type="NCBI Taxonomy" id="185202"/>
    <lineage>
        <taxon>Eukaryota</taxon>
        <taxon>Viridiplantae</taxon>
        <taxon>Streptophyta</taxon>
        <taxon>Embryophyta</taxon>
        <taxon>Tracheophyta</taxon>
        <taxon>Spermatophyta</taxon>
        <taxon>Magnoliopsida</taxon>
        <taxon>eudicotyledons</taxon>
        <taxon>Gunneridae</taxon>
        <taxon>Pentapetalae</taxon>
        <taxon>asterids</taxon>
        <taxon>campanulids</taxon>
        <taxon>Asterales</taxon>
        <taxon>Asteraceae</taxon>
        <taxon>Asteroideae</taxon>
        <taxon>Heliantheae alliance</taxon>
        <taxon>Millerieae</taxon>
        <taxon>Smallanthus</taxon>
    </lineage>
</organism>
<keyword evidence="2" id="KW-1185">Reference proteome</keyword>
<name>A0ACB9ASS3_9ASTR</name>
<protein>
    <submittedName>
        <fullName evidence="1">Uncharacterized protein</fullName>
    </submittedName>
</protein>
<comment type="caution">
    <text evidence="1">The sequence shown here is derived from an EMBL/GenBank/DDBJ whole genome shotgun (WGS) entry which is preliminary data.</text>
</comment>
<evidence type="ECO:0000313" key="2">
    <source>
        <dbReference type="Proteomes" id="UP001056120"/>
    </source>
</evidence>
<reference evidence="2" key="1">
    <citation type="journal article" date="2022" name="Mol. Ecol. Resour.">
        <title>The genomes of chicory, endive, great burdock and yacon provide insights into Asteraceae palaeo-polyploidization history and plant inulin production.</title>
        <authorList>
            <person name="Fan W."/>
            <person name="Wang S."/>
            <person name="Wang H."/>
            <person name="Wang A."/>
            <person name="Jiang F."/>
            <person name="Liu H."/>
            <person name="Zhao H."/>
            <person name="Xu D."/>
            <person name="Zhang Y."/>
        </authorList>
    </citation>
    <scope>NUCLEOTIDE SEQUENCE [LARGE SCALE GENOMIC DNA]</scope>
    <source>
        <strain evidence="2">cv. Yunnan</strain>
    </source>
</reference>
<dbReference type="EMBL" id="CM042041">
    <property type="protein sequence ID" value="KAI3712511.1"/>
    <property type="molecule type" value="Genomic_DNA"/>
</dbReference>
<proteinExistence type="predicted"/>
<accession>A0ACB9ASS3</accession>
<dbReference type="Proteomes" id="UP001056120">
    <property type="component" value="Linkage Group LG24"/>
</dbReference>
<sequence>MDGASLGFDKKRLPEILSIVGVGSFVSQLRNIIAGGSNPDNQLKPSHTEILGSNPDHSKKKKGLWHVKGFLLGGCSRCSGKTQLS</sequence>
<gene>
    <name evidence="1" type="ORF">L1987_71069</name>
</gene>
<evidence type="ECO:0000313" key="1">
    <source>
        <dbReference type="EMBL" id="KAI3712511.1"/>
    </source>
</evidence>
<reference evidence="1 2" key="2">
    <citation type="journal article" date="2022" name="Mol. Ecol. Resour.">
        <title>The genomes of chicory, endive, great burdock and yacon provide insights into Asteraceae paleo-polyploidization history and plant inulin production.</title>
        <authorList>
            <person name="Fan W."/>
            <person name="Wang S."/>
            <person name="Wang H."/>
            <person name="Wang A."/>
            <person name="Jiang F."/>
            <person name="Liu H."/>
            <person name="Zhao H."/>
            <person name="Xu D."/>
            <person name="Zhang Y."/>
        </authorList>
    </citation>
    <scope>NUCLEOTIDE SEQUENCE [LARGE SCALE GENOMIC DNA]</scope>
    <source>
        <strain evidence="2">cv. Yunnan</strain>
        <tissue evidence="1">Leaves</tissue>
    </source>
</reference>